<keyword evidence="2" id="KW-0539">Nucleus</keyword>
<accession>A0ABD3UT28</accession>
<dbReference type="InterPro" id="IPR051358">
    <property type="entry name" value="TF_AMS/ICE1/BHLH6-like"/>
</dbReference>
<dbReference type="Gene3D" id="3.30.70.260">
    <property type="match status" value="1"/>
</dbReference>
<name>A0ABD3UT28_9LAMI</name>
<evidence type="ECO:0000259" key="3">
    <source>
        <dbReference type="Pfam" id="PF22754"/>
    </source>
</evidence>
<comment type="caution">
    <text evidence="4">The sequence shown here is derived from an EMBL/GenBank/DDBJ whole genome shotgun (WGS) entry which is preliminary data.</text>
</comment>
<dbReference type="InterPro" id="IPR045865">
    <property type="entry name" value="ACT-like_dom_sf"/>
</dbReference>
<organism evidence="4 5">
    <name type="scientific">Penstemon smallii</name>
    <dbReference type="NCBI Taxonomy" id="265156"/>
    <lineage>
        <taxon>Eukaryota</taxon>
        <taxon>Viridiplantae</taxon>
        <taxon>Streptophyta</taxon>
        <taxon>Embryophyta</taxon>
        <taxon>Tracheophyta</taxon>
        <taxon>Spermatophyta</taxon>
        <taxon>Magnoliopsida</taxon>
        <taxon>eudicotyledons</taxon>
        <taxon>Gunneridae</taxon>
        <taxon>Pentapetalae</taxon>
        <taxon>asterids</taxon>
        <taxon>lamiids</taxon>
        <taxon>Lamiales</taxon>
        <taxon>Plantaginaceae</taxon>
        <taxon>Cheloneae</taxon>
        <taxon>Penstemon</taxon>
    </lineage>
</organism>
<dbReference type="PANTHER" id="PTHR31945">
    <property type="entry name" value="TRANSCRIPTION FACTOR SCREAM2-RELATED"/>
    <property type="match status" value="1"/>
</dbReference>
<dbReference type="EMBL" id="JBJXBP010000001">
    <property type="protein sequence ID" value="KAL3851407.1"/>
    <property type="molecule type" value="Genomic_DNA"/>
</dbReference>
<evidence type="ECO:0000313" key="5">
    <source>
        <dbReference type="Proteomes" id="UP001634393"/>
    </source>
</evidence>
<dbReference type="SUPFAM" id="SSF55021">
    <property type="entry name" value="ACT-like"/>
    <property type="match status" value="1"/>
</dbReference>
<dbReference type="InterPro" id="IPR054502">
    <property type="entry name" value="bHLH-TF_ACT-like_plant"/>
</dbReference>
<dbReference type="GO" id="GO:0080090">
    <property type="term" value="P:regulation of primary metabolic process"/>
    <property type="evidence" value="ECO:0007669"/>
    <property type="project" value="UniProtKB-ARBA"/>
</dbReference>
<dbReference type="AlphaFoldDB" id="A0ABD3UT28"/>
<reference evidence="4 5" key="1">
    <citation type="submission" date="2024-12" db="EMBL/GenBank/DDBJ databases">
        <title>The unique morphological basis and parallel evolutionary history of personate flowers in Penstemon.</title>
        <authorList>
            <person name="Depatie T.H."/>
            <person name="Wessinger C.A."/>
        </authorList>
    </citation>
    <scope>NUCLEOTIDE SEQUENCE [LARGE SCALE GENOMIC DNA]</scope>
    <source>
        <strain evidence="4">WTNN_2</strain>
        <tissue evidence="4">Leaf</tissue>
    </source>
</reference>
<comment type="subcellular location">
    <subcellularLocation>
        <location evidence="1">Nucleus</location>
    </subcellularLocation>
</comment>
<gene>
    <name evidence="4" type="ORF">ACJIZ3_013289</name>
</gene>
<feature type="domain" description="Plant bHLH transcription factor ACT-like" evidence="3">
    <location>
        <begin position="63"/>
        <end position="143"/>
    </location>
</feature>
<evidence type="ECO:0000313" key="4">
    <source>
        <dbReference type="EMBL" id="KAL3851407.1"/>
    </source>
</evidence>
<dbReference type="Pfam" id="PF22754">
    <property type="entry name" value="bHLH-TF_ACT-like_plant"/>
    <property type="match status" value="1"/>
</dbReference>
<evidence type="ECO:0000256" key="2">
    <source>
        <dbReference type="ARBA" id="ARBA00023242"/>
    </source>
</evidence>
<proteinExistence type="predicted"/>
<protein>
    <recommendedName>
        <fullName evidence="3">Plant bHLH transcription factor ACT-like domain-containing protein</fullName>
    </recommendedName>
</protein>
<dbReference type="PANTHER" id="PTHR31945:SF27">
    <property type="entry name" value="TRANSCRIPTION FACTOR BHLH35-LIKE PROTEIN"/>
    <property type="match status" value="1"/>
</dbReference>
<keyword evidence="5" id="KW-1185">Reference proteome</keyword>
<evidence type="ECO:0000256" key="1">
    <source>
        <dbReference type="ARBA" id="ARBA00004123"/>
    </source>
</evidence>
<dbReference type="GO" id="GO:0005634">
    <property type="term" value="C:nucleus"/>
    <property type="evidence" value="ECO:0007669"/>
    <property type="project" value="UniProtKB-SubCell"/>
</dbReference>
<sequence length="144" mass="16585">MAANLQRRIALRRKLHILRTLTKSKALKRSSIIMDAFLYIYKLKLQVEAIKREYHYLINHIHEVKVEKIGTGHLVIRVRCKEREELMASILEAFEEMNVNVVQASVTCSNHFFGLEAMVEVEANNNINIDAQILTQAILGVIQT</sequence>
<dbReference type="Proteomes" id="UP001634393">
    <property type="component" value="Unassembled WGS sequence"/>
</dbReference>